<accession>A0A7W6R8T0</accession>
<dbReference type="Proteomes" id="UP000540909">
    <property type="component" value="Unassembled WGS sequence"/>
</dbReference>
<evidence type="ECO:0000313" key="1">
    <source>
        <dbReference type="EMBL" id="MBB4238938.1"/>
    </source>
</evidence>
<protein>
    <submittedName>
        <fullName evidence="1">Uncharacterized protein</fullName>
    </submittedName>
</protein>
<gene>
    <name evidence="1" type="ORF">GGD57_005553</name>
</gene>
<dbReference type="RefSeq" id="WP_184473279.1">
    <property type="nucleotide sequence ID" value="NZ_JACIFY010000028.1"/>
</dbReference>
<reference evidence="1 2" key="1">
    <citation type="submission" date="2020-08" db="EMBL/GenBank/DDBJ databases">
        <title>Genomic Encyclopedia of Type Strains, Phase IV (KMG-V): Genome sequencing to study the core and pangenomes of soil and plant-associated prokaryotes.</title>
        <authorList>
            <person name="Whitman W."/>
        </authorList>
    </citation>
    <scope>NUCLEOTIDE SEQUENCE [LARGE SCALE GENOMIC DNA]</scope>
    <source>
        <strain evidence="1 2">SEMIA 4089</strain>
    </source>
</reference>
<organism evidence="1 2">
    <name type="scientific">Rhizobium esperanzae</name>
    <dbReference type="NCBI Taxonomy" id="1967781"/>
    <lineage>
        <taxon>Bacteria</taxon>
        <taxon>Pseudomonadati</taxon>
        <taxon>Pseudomonadota</taxon>
        <taxon>Alphaproteobacteria</taxon>
        <taxon>Hyphomicrobiales</taxon>
        <taxon>Rhizobiaceae</taxon>
        <taxon>Rhizobium/Agrobacterium group</taxon>
        <taxon>Rhizobium</taxon>
    </lineage>
</organism>
<proteinExistence type="predicted"/>
<name>A0A7W6R8T0_9HYPH</name>
<sequence>MTYRTIYSDVDFAEMGWHDATVYSITFPQANFTISFDIDYIFKWHRTQTELRGWDVAPCTLEFQNISDLKMSLDWQMQGDTTILDITRQNRQLSPNGKFVCWDYRVELDVGVVSFTATGFEQVVRTPSIFSESQSLGRKNRVLE</sequence>
<dbReference type="EMBL" id="JACIFY010000028">
    <property type="protein sequence ID" value="MBB4238938.1"/>
    <property type="molecule type" value="Genomic_DNA"/>
</dbReference>
<dbReference type="AlphaFoldDB" id="A0A7W6R8T0"/>
<evidence type="ECO:0000313" key="2">
    <source>
        <dbReference type="Proteomes" id="UP000540909"/>
    </source>
</evidence>
<comment type="caution">
    <text evidence="1">The sequence shown here is derived from an EMBL/GenBank/DDBJ whole genome shotgun (WGS) entry which is preliminary data.</text>
</comment>